<dbReference type="EMBL" id="CADCUT010000002">
    <property type="protein sequence ID" value="CAA9382811.1"/>
    <property type="molecule type" value="Genomic_DNA"/>
</dbReference>
<protein>
    <submittedName>
        <fullName evidence="2">Uncharacterized protein</fullName>
    </submittedName>
</protein>
<evidence type="ECO:0000313" key="2">
    <source>
        <dbReference type="EMBL" id="CAA9382811.1"/>
    </source>
</evidence>
<evidence type="ECO:0000256" key="1">
    <source>
        <dbReference type="SAM" id="MobiDB-lite"/>
    </source>
</evidence>
<accession>A0A6J4NAT2</accession>
<feature type="region of interest" description="Disordered" evidence="1">
    <location>
        <begin position="75"/>
        <end position="116"/>
    </location>
</feature>
<feature type="compositionally biased region" description="Basic and acidic residues" evidence="1">
    <location>
        <begin position="88"/>
        <end position="116"/>
    </location>
</feature>
<organism evidence="2">
    <name type="scientific">uncultured Rubrobacteraceae bacterium</name>
    <dbReference type="NCBI Taxonomy" id="349277"/>
    <lineage>
        <taxon>Bacteria</taxon>
        <taxon>Bacillati</taxon>
        <taxon>Actinomycetota</taxon>
        <taxon>Rubrobacteria</taxon>
        <taxon>Rubrobacterales</taxon>
        <taxon>Rubrobacteraceae</taxon>
        <taxon>environmental samples</taxon>
    </lineage>
</organism>
<sequence>MKKEGTGDPRAPDIALSANVKMRELYFEEVPDPEVRFRGNTERNSVWGSRRENLPHEVREGVVYRNAGVRLRIASEVAGSGPDTSNGPDKEGGNANQERRRQSAGQRETETKKEKE</sequence>
<proteinExistence type="predicted"/>
<reference evidence="2" key="1">
    <citation type="submission" date="2020-02" db="EMBL/GenBank/DDBJ databases">
        <authorList>
            <person name="Meier V. D."/>
        </authorList>
    </citation>
    <scope>NUCLEOTIDE SEQUENCE</scope>
    <source>
        <strain evidence="2">AVDCRST_MAG03</strain>
    </source>
</reference>
<dbReference type="AlphaFoldDB" id="A0A6J4NAT2"/>
<name>A0A6J4NAT2_9ACTN</name>
<gene>
    <name evidence="2" type="ORF">AVDCRST_MAG03-68</name>
</gene>